<gene>
    <name evidence="1" type="ORF">SAMN05443999_101130</name>
</gene>
<evidence type="ECO:0000313" key="2">
    <source>
        <dbReference type="Proteomes" id="UP000199582"/>
    </source>
</evidence>
<name>A0A1H7FPS8_9RHOB</name>
<accession>A0A1H7FPS8</accession>
<dbReference type="InterPro" id="IPR011990">
    <property type="entry name" value="TPR-like_helical_dom_sf"/>
</dbReference>
<dbReference type="RefSeq" id="WP_245770562.1">
    <property type="nucleotide sequence ID" value="NZ_FOAG01000001.1"/>
</dbReference>
<sequence length="204" mass="22981">MSFTITNMFAPRIWGFDAGDSEMRIARAAGWSRADLVWERLTEAALGDWEAGRHGRALRGFRQAYLLARVAFARSDLRRATAHANLAIAGSAGGRFDRAERHQRAALTIWRGAQDRIAAMEIRPRARSSLFHLRMEALHRDTYHGNLRLRIGRIVEETQETLRTLTAPNGAGHRHAARWRGEKPSVHDGTRQILGACLLIIDRA</sequence>
<dbReference type="STRING" id="1287727.SAMN05443999_101130"/>
<proteinExistence type="predicted"/>
<organism evidence="1 2">
    <name type="scientific">Roseovarius azorensis</name>
    <dbReference type="NCBI Taxonomy" id="1287727"/>
    <lineage>
        <taxon>Bacteria</taxon>
        <taxon>Pseudomonadati</taxon>
        <taxon>Pseudomonadota</taxon>
        <taxon>Alphaproteobacteria</taxon>
        <taxon>Rhodobacterales</taxon>
        <taxon>Roseobacteraceae</taxon>
        <taxon>Roseovarius</taxon>
    </lineage>
</organism>
<evidence type="ECO:0000313" key="1">
    <source>
        <dbReference type="EMBL" id="SEK27979.1"/>
    </source>
</evidence>
<keyword evidence="2" id="KW-1185">Reference proteome</keyword>
<dbReference type="Gene3D" id="1.25.40.10">
    <property type="entry name" value="Tetratricopeptide repeat domain"/>
    <property type="match status" value="1"/>
</dbReference>
<protein>
    <recommendedName>
        <fullName evidence="3">Tetratricopeptide repeat-containing protein</fullName>
    </recommendedName>
</protein>
<dbReference type="EMBL" id="FOAG01000001">
    <property type="protein sequence ID" value="SEK27979.1"/>
    <property type="molecule type" value="Genomic_DNA"/>
</dbReference>
<dbReference type="AlphaFoldDB" id="A0A1H7FPS8"/>
<dbReference type="SUPFAM" id="SSF48452">
    <property type="entry name" value="TPR-like"/>
    <property type="match status" value="1"/>
</dbReference>
<dbReference type="Proteomes" id="UP000199582">
    <property type="component" value="Unassembled WGS sequence"/>
</dbReference>
<reference evidence="1 2" key="1">
    <citation type="submission" date="2016-10" db="EMBL/GenBank/DDBJ databases">
        <authorList>
            <person name="de Groot N.N."/>
        </authorList>
    </citation>
    <scope>NUCLEOTIDE SEQUENCE [LARGE SCALE GENOMIC DNA]</scope>
    <source>
        <strain evidence="1 2">DSM 100674</strain>
    </source>
</reference>
<evidence type="ECO:0008006" key="3">
    <source>
        <dbReference type="Google" id="ProtNLM"/>
    </source>
</evidence>